<comment type="function">
    <text evidence="10">Na(+)/H(+) antiporter that extrudes sodium in exchange for external protons.</text>
</comment>
<dbReference type="GO" id="GO:0098719">
    <property type="term" value="P:sodium ion import across plasma membrane"/>
    <property type="evidence" value="ECO:0007669"/>
    <property type="project" value="TreeGrafter"/>
</dbReference>
<evidence type="ECO:0000313" key="12">
    <source>
        <dbReference type="EMBL" id="QNN41938.1"/>
    </source>
</evidence>
<feature type="transmembrane region" description="Helical" evidence="10">
    <location>
        <begin position="266"/>
        <end position="285"/>
    </location>
</feature>
<feature type="transmembrane region" description="Helical" evidence="10">
    <location>
        <begin position="27"/>
        <end position="43"/>
    </location>
</feature>
<evidence type="ECO:0000313" key="13">
    <source>
        <dbReference type="Proteomes" id="UP000515806"/>
    </source>
</evidence>
<dbReference type="KEGG" id="proe:H9L23_23055"/>
<sequence length="527" mass="58774">MHTILPFLLAMVAIIVLLNMWATKLKIAYPILLVVGGLLISFIPGLPKVKIDPNLIFFIFLPPLLFEAAWSISFKEMKKWWRIIGSFAFLVVFFTALSVALVTNYLIPGFTIAIGFLLGGIVSPPDAVSTAAITKFVKIPKSTAAILEGESLLNDASSLIIFRFALVTVGTGQFIWQDAAGSFLWMVIGGAGIGLLLGWVFVRLHKYLPTDAPSDIALMLIEPYFMYWIAEQVHSSGVLAVVSGGLFMSARRLVFLSSTSRIRAFSVWESFIFILNGVVFLIIGLELPEIRDGLRSQGIPLSTAIGYGLLVTGVLIAARIISSYAAMFATLIFRPSVTPATRSKRTLMFMPLLLGWTGMRGVVSLAAALAIPLTFDNGKAFPQRDLILFITFVVILLTLLVQGLTLPSIIKRTGAFGFIFNQENEETVKQNMKQGLKQHSYQFLKNKYDNELNGHAGMEKLLRHWEEKSKASDDSWMNDQIKTIFIEMLESQREYLTALNKDPAINEEIIRHQLYQIDLEEERLRII</sequence>
<evidence type="ECO:0000256" key="7">
    <source>
        <dbReference type="ARBA" id="ARBA00023065"/>
    </source>
</evidence>
<keyword evidence="3 10" id="KW-1003">Cell membrane</keyword>
<evidence type="ECO:0000256" key="5">
    <source>
        <dbReference type="ARBA" id="ARBA00022989"/>
    </source>
</evidence>
<dbReference type="Gene3D" id="6.10.140.1330">
    <property type="match status" value="1"/>
</dbReference>
<dbReference type="Proteomes" id="UP000515806">
    <property type="component" value="Chromosome"/>
</dbReference>
<dbReference type="PANTHER" id="PTHR10110">
    <property type="entry name" value="SODIUM/HYDROGEN EXCHANGER"/>
    <property type="match status" value="1"/>
</dbReference>
<dbReference type="EMBL" id="CP060723">
    <property type="protein sequence ID" value="QNN41938.1"/>
    <property type="molecule type" value="Genomic_DNA"/>
</dbReference>
<comment type="subcellular location">
    <subcellularLocation>
        <location evidence="1 10">Cell membrane</location>
        <topology evidence="1 10">Multi-pass membrane protein</topology>
    </subcellularLocation>
</comment>
<evidence type="ECO:0000256" key="3">
    <source>
        <dbReference type="ARBA" id="ARBA00022475"/>
    </source>
</evidence>
<feature type="transmembrane region" description="Helical" evidence="10">
    <location>
        <begin position="387"/>
        <end position="406"/>
    </location>
</feature>
<dbReference type="InterPro" id="IPR018422">
    <property type="entry name" value="Cation/H_exchanger_CPA1"/>
</dbReference>
<keyword evidence="9 10" id="KW-0739">Sodium transport</keyword>
<proteinExistence type="inferred from homology"/>
<keyword evidence="13" id="KW-1185">Reference proteome</keyword>
<accession>A0A7G9QF13</accession>
<dbReference type="GO" id="GO:0015385">
    <property type="term" value="F:sodium:proton antiporter activity"/>
    <property type="evidence" value="ECO:0007669"/>
    <property type="project" value="InterPro"/>
</dbReference>
<dbReference type="GO" id="GO:0051453">
    <property type="term" value="P:regulation of intracellular pH"/>
    <property type="evidence" value="ECO:0007669"/>
    <property type="project" value="TreeGrafter"/>
</dbReference>
<feature type="domain" description="Cation/H+ exchanger transmembrane" evidence="11">
    <location>
        <begin position="12"/>
        <end position="411"/>
    </location>
</feature>
<keyword evidence="10" id="KW-0050">Antiport</keyword>
<feature type="transmembrane region" description="Helical" evidence="10">
    <location>
        <begin position="86"/>
        <end position="107"/>
    </location>
</feature>
<dbReference type="PANTHER" id="PTHR10110:SF86">
    <property type="entry name" value="SODIUM_HYDROGEN EXCHANGER 7"/>
    <property type="match status" value="1"/>
</dbReference>
<keyword evidence="8 10" id="KW-0472">Membrane</keyword>
<protein>
    <submittedName>
        <fullName evidence="12">Na+/H+ antiporter</fullName>
    </submittedName>
</protein>
<reference evidence="12 13" key="1">
    <citation type="submission" date="2020-08" db="EMBL/GenBank/DDBJ databases">
        <title>Genome sequence of Pedobacter roseus KACC 11594T.</title>
        <authorList>
            <person name="Hyun D.-W."/>
            <person name="Bae J.-W."/>
        </authorList>
    </citation>
    <scope>NUCLEOTIDE SEQUENCE [LARGE SCALE GENOMIC DNA]</scope>
    <source>
        <strain evidence="12 13">KACC 11594</strain>
    </source>
</reference>
<evidence type="ECO:0000256" key="6">
    <source>
        <dbReference type="ARBA" id="ARBA00023053"/>
    </source>
</evidence>
<evidence type="ECO:0000259" key="11">
    <source>
        <dbReference type="Pfam" id="PF00999"/>
    </source>
</evidence>
<dbReference type="GO" id="GO:0005886">
    <property type="term" value="C:plasma membrane"/>
    <property type="evidence" value="ECO:0007669"/>
    <property type="project" value="UniProtKB-SubCell"/>
</dbReference>
<feature type="transmembrane region" description="Helical" evidence="10">
    <location>
        <begin position="158"/>
        <end position="176"/>
    </location>
</feature>
<evidence type="ECO:0000256" key="2">
    <source>
        <dbReference type="ARBA" id="ARBA00022448"/>
    </source>
</evidence>
<dbReference type="Pfam" id="PF00999">
    <property type="entry name" value="Na_H_Exchanger"/>
    <property type="match status" value="1"/>
</dbReference>
<feature type="transmembrane region" description="Helical" evidence="10">
    <location>
        <begin position="6"/>
        <end position="22"/>
    </location>
</feature>
<evidence type="ECO:0000256" key="9">
    <source>
        <dbReference type="ARBA" id="ARBA00023201"/>
    </source>
</evidence>
<organism evidence="12 13">
    <name type="scientific">Pedobacter roseus</name>
    <dbReference type="NCBI Taxonomy" id="336820"/>
    <lineage>
        <taxon>Bacteria</taxon>
        <taxon>Pseudomonadati</taxon>
        <taxon>Bacteroidota</taxon>
        <taxon>Sphingobacteriia</taxon>
        <taxon>Sphingobacteriales</taxon>
        <taxon>Sphingobacteriaceae</taxon>
        <taxon>Pedobacter</taxon>
    </lineage>
</organism>
<keyword evidence="7 10" id="KW-0406">Ion transport</keyword>
<evidence type="ECO:0000256" key="1">
    <source>
        <dbReference type="ARBA" id="ARBA00004651"/>
    </source>
</evidence>
<name>A0A7G9QF13_9SPHI</name>
<keyword evidence="6 10" id="KW-0915">Sodium</keyword>
<dbReference type="NCBIfam" id="TIGR00831">
    <property type="entry name" value="a_cpa1"/>
    <property type="match status" value="1"/>
</dbReference>
<keyword evidence="5 10" id="KW-1133">Transmembrane helix</keyword>
<dbReference type="GO" id="GO:0015386">
    <property type="term" value="F:potassium:proton antiporter activity"/>
    <property type="evidence" value="ECO:0007669"/>
    <property type="project" value="TreeGrafter"/>
</dbReference>
<keyword evidence="2 10" id="KW-0813">Transport</keyword>
<feature type="transmembrane region" description="Helical" evidence="10">
    <location>
        <begin position="55"/>
        <end position="74"/>
    </location>
</feature>
<dbReference type="RefSeq" id="WP_187592506.1">
    <property type="nucleotide sequence ID" value="NZ_CP060723.1"/>
</dbReference>
<feature type="transmembrane region" description="Helical" evidence="10">
    <location>
        <begin position="353"/>
        <end position="375"/>
    </location>
</feature>
<evidence type="ECO:0000256" key="10">
    <source>
        <dbReference type="RuleBase" id="RU366002"/>
    </source>
</evidence>
<keyword evidence="4 10" id="KW-0812">Transmembrane</keyword>
<feature type="transmembrane region" description="Helical" evidence="10">
    <location>
        <begin position="236"/>
        <end position="254"/>
    </location>
</feature>
<comment type="similarity">
    <text evidence="10">Belongs to the monovalent cation:proton antiporter 1 (CPA1) transporter (TC 2.A.36) family.</text>
</comment>
<dbReference type="AlphaFoldDB" id="A0A7G9QF13"/>
<feature type="transmembrane region" description="Helical" evidence="10">
    <location>
        <begin position="305"/>
        <end position="333"/>
    </location>
</feature>
<evidence type="ECO:0000256" key="8">
    <source>
        <dbReference type="ARBA" id="ARBA00023136"/>
    </source>
</evidence>
<feature type="transmembrane region" description="Helical" evidence="10">
    <location>
        <begin position="182"/>
        <end position="202"/>
    </location>
</feature>
<dbReference type="InterPro" id="IPR004705">
    <property type="entry name" value="Cation/H_exchanger_CPA1_bac"/>
</dbReference>
<gene>
    <name evidence="12" type="ORF">H9L23_23055</name>
</gene>
<evidence type="ECO:0000256" key="4">
    <source>
        <dbReference type="ARBA" id="ARBA00022692"/>
    </source>
</evidence>
<dbReference type="InterPro" id="IPR006153">
    <property type="entry name" value="Cation/H_exchanger_TM"/>
</dbReference>